<feature type="signal peptide" evidence="1">
    <location>
        <begin position="1"/>
        <end position="23"/>
    </location>
</feature>
<evidence type="ECO:0008006" key="4">
    <source>
        <dbReference type="Google" id="ProtNLM"/>
    </source>
</evidence>
<evidence type="ECO:0000256" key="1">
    <source>
        <dbReference type="SAM" id="SignalP"/>
    </source>
</evidence>
<dbReference type="Proteomes" id="UP000199397">
    <property type="component" value="Unassembled WGS sequence"/>
</dbReference>
<sequence length="201" mass="20979">MPFHPKPLLLLISCCLLAAPATATRMACTDDETAQLPVKVEINVPAFLFLQVGNANQTAELTYNVSANLSSGAYTGTMPPAGESGLAPSSITGSDVNNGVNVAVRANCGQVKIAYRVTDNNGLANNQGQFIPYETLQTSTSDSGLPAPTLRNAADAESLVSTSSYGSVTDRQATWQYTYTNSALPAAGTYQGTVTYQASCL</sequence>
<dbReference type="AlphaFoldDB" id="A0A1H3XI92"/>
<gene>
    <name evidence="2" type="ORF">SAMN05660964_00701</name>
</gene>
<dbReference type="EMBL" id="FNQP01000003">
    <property type="protein sequence ID" value="SDZ98970.1"/>
    <property type="molecule type" value="Genomic_DNA"/>
</dbReference>
<accession>A0A1H3XI92</accession>
<feature type="chain" id="PRO_5011513255" description="Spore coat protein U domain-containing protein" evidence="1">
    <location>
        <begin position="24"/>
        <end position="201"/>
    </location>
</feature>
<organism evidence="2 3">
    <name type="scientific">Thiothrix caldifontis</name>
    <dbReference type="NCBI Taxonomy" id="525918"/>
    <lineage>
        <taxon>Bacteria</taxon>
        <taxon>Pseudomonadati</taxon>
        <taxon>Pseudomonadota</taxon>
        <taxon>Gammaproteobacteria</taxon>
        <taxon>Thiotrichales</taxon>
        <taxon>Thiotrichaceae</taxon>
        <taxon>Thiothrix</taxon>
    </lineage>
</organism>
<keyword evidence="3" id="KW-1185">Reference proteome</keyword>
<protein>
    <recommendedName>
        <fullName evidence="4">Spore coat protein U domain-containing protein</fullName>
    </recommendedName>
</protein>
<name>A0A1H3XI92_9GAMM</name>
<reference evidence="2 3" key="1">
    <citation type="submission" date="2016-10" db="EMBL/GenBank/DDBJ databases">
        <authorList>
            <person name="de Groot N.N."/>
        </authorList>
    </citation>
    <scope>NUCLEOTIDE SEQUENCE [LARGE SCALE GENOMIC DNA]</scope>
    <source>
        <strain evidence="2 3">DSM 21228</strain>
    </source>
</reference>
<evidence type="ECO:0000313" key="2">
    <source>
        <dbReference type="EMBL" id="SDZ98970.1"/>
    </source>
</evidence>
<keyword evidence="1" id="KW-0732">Signal</keyword>
<proteinExistence type="predicted"/>
<evidence type="ECO:0000313" key="3">
    <source>
        <dbReference type="Proteomes" id="UP000199397"/>
    </source>
</evidence>
<dbReference type="STRING" id="525918.SAMN05660964_00701"/>